<dbReference type="Pfam" id="PF00072">
    <property type="entry name" value="Response_reg"/>
    <property type="match status" value="1"/>
</dbReference>
<proteinExistence type="predicted"/>
<dbReference type="InterPro" id="IPR027417">
    <property type="entry name" value="P-loop_NTPase"/>
</dbReference>
<feature type="modified residue" description="4-aspartylphosphate" evidence="5">
    <location>
        <position position="55"/>
    </location>
</feature>
<dbReference type="PROSITE" id="PS50110">
    <property type="entry name" value="RESPONSE_REGULATORY"/>
    <property type="match status" value="1"/>
</dbReference>
<keyword evidence="2" id="KW-0067">ATP-binding</keyword>
<feature type="domain" description="Response regulatory" evidence="8">
    <location>
        <begin position="6"/>
        <end position="125"/>
    </location>
</feature>
<evidence type="ECO:0000256" key="2">
    <source>
        <dbReference type="ARBA" id="ARBA00022840"/>
    </source>
</evidence>
<keyword evidence="4" id="KW-0804">Transcription</keyword>
<evidence type="ECO:0000313" key="10">
    <source>
        <dbReference type="Proteomes" id="UP000771749"/>
    </source>
</evidence>
<organism evidence="9 10">
    <name type="scientific">Candidatus Cryptobacteroides gallistercoris</name>
    <dbReference type="NCBI Taxonomy" id="2840765"/>
    <lineage>
        <taxon>Bacteria</taxon>
        <taxon>Pseudomonadati</taxon>
        <taxon>Bacteroidota</taxon>
        <taxon>Bacteroidia</taxon>
        <taxon>Bacteroidales</taxon>
        <taxon>Candidatus Cryptobacteroides</taxon>
    </lineage>
</organism>
<evidence type="ECO:0000256" key="3">
    <source>
        <dbReference type="ARBA" id="ARBA00023015"/>
    </source>
</evidence>
<dbReference type="PANTHER" id="PTHR32071">
    <property type="entry name" value="TRANSCRIPTIONAL REGULATORY PROTEIN"/>
    <property type="match status" value="1"/>
</dbReference>
<evidence type="ECO:0000256" key="1">
    <source>
        <dbReference type="ARBA" id="ARBA00022741"/>
    </source>
</evidence>
<gene>
    <name evidence="9" type="ORF">IAC07_08260</name>
</gene>
<dbReference type="InterPro" id="IPR058031">
    <property type="entry name" value="AAA_lid_NorR"/>
</dbReference>
<reference evidence="9" key="1">
    <citation type="submission" date="2020-10" db="EMBL/GenBank/DDBJ databases">
        <authorList>
            <person name="Gilroy R."/>
        </authorList>
    </citation>
    <scope>NUCLEOTIDE SEQUENCE</scope>
    <source>
        <strain evidence="9">F1-3629</strain>
    </source>
</reference>
<dbReference type="PROSITE" id="PS50045">
    <property type="entry name" value="SIGMA54_INTERACT_4"/>
    <property type="match status" value="1"/>
</dbReference>
<protein>
    <submittedName>
        <fullName evidence="9">Sigma-54-dependent Fis family transcriptional regulator</fullName>
    </submittedName>
</protein>
<dbReference type="SUPFAM" id="SSF52540">
    <property type="entry name" value="P-loop containing nucleoside triphosphate hydrolases"/>
    <property type="match status" value="1"/>
</dbReference>
<dbReference type="Pfam" id="PF25601">
    <property type="entry name" value="AAA_lid_14"/>
    <property type="match status" value="1"/>
</dbReference>
<dbReference type="InterPro" id="IPR002197">
    <property type="entry name" value="HTH_Fis"/>
</dbReference>
<keyword evidence="5" id="KW-0597">Phosphoprotein</keyword>
<comment type="caution">
    <text evidence="9">The sequence shown here is derived from an EMBL/GenBank/DDBJ whole genome shotgun (WGS) entry which is preliminary data.</text>
</comment>
<sequence length="475" mass="53013">MKSKGKILVVDDNAGIRSALQILLPMHFSDVMIIPSPAELISAAESFRPDAVLLDMNFHRDMNTGNEGLYWLGEIKSRFRDTEVVLFTAYADVALAVEGMKRGAFDFVVKPWENDRLIEILGKACARHRNNTRDTSADNTSGTDNTGSAGSTGGMEPMLWGSSPEMKSIRRTIEKIAPTDASVLITGENGSGKDVLAREIHRLSRRSSRKMTCVDIGAIAETLFESEMFGHVKGAFTDAKADHDGFFAQADGGTLFLDEIGNIPLHLQAKLLRALQDRKVTKVGGTKPVPVDIRLICATNMDIGRMVDEGRFREDLWYRINTIHITLPPLRERTDEIIPLAKMFLREFSEKYRRNAREISPAASDILLGNPWRGNVRELRNCIEKAVIMSEGTTLTEEDLSNFVSRNAGRDHWAKADEACREKTAEDGQDMTLEMIEERAIRNALKKYSGNLSLVAKSLDISRPTLYSKMKKYGI</sequence>
<evidence type="ECO:0000256" key="4">
    <source>
        <dbReference type="ARBA" id="ARBA00023163"/>
    </source>
</evidence>
<evidence type="ECO:0000313" key="9">
    <source>
        <dbReference type="EMBL" id="MBO8454696.1"/>
    </source>
</evidence>
<accession>A0A940DPU6</accession>
<dbReference type="Gene3D" id="3.40.50.2300">
    <property type="match status" value="1"/>
</dbReference>
<dbReference type="GO" id="GO:0000160">
    <property type="term" value="P:phosphorelay signal transduction system"/>
    <property type="evidence" value="ECO:0007669"/>
    <property type="project" value="InterPro"/>
</dbReference>
<dbReference type="InterPro" id="IPR025943">
    <property type="entry name" value="Sigma_54_int_dom_ATP-bd_2"/>
</dbReference>
<reference evidence="9" key="2">
    <citation type="journal article" date="2021" name="PeerJ">
        <title>Extensive microbial diversity within the chicken gut microbiome revealed by metagenomics and culture.</title>
        <authorList>
            <person name="Gilroy R."/>
            <person name="Ravi A."/>
            <person name="Getino M."/>
            <person name="Pursley I."/>
            <person name="Horton D.L."/>
            <person name="Alikhan N.F."/>
            <person name="Baker D."/>
            <person name="Gharbi K."/>
            <person name="Hall N."/>
            <person name="Watson M."/>
            <person name="Adriaenssens E.M."/>
            <person name="Foster-Nyarko E."/>
            <person name="Jarju S."/>
            <person name="Secka A."/>
            <person name="Antonio M."/>
            <person name="Oren A."/>
            <person name="Chaudhuri R.R."/>
            <person name="La Ragione R."/>
            <person name="Hildebrand F."/>
            <person name="Pallen M.J."/>
        </authorList>
    </citation>
    <scope>NUCLEOTIDE SEQUENCE</scope>
    <source>
        <strain evidence="9">F1-3629</strain>
    </source>
</reference>
<dbReference type="SUPFAM" id="SSF46689">
    <property type="entry name" value="Homeodomain-like"/>
    <property type="match status" value="1"/>
</dbReference>
<dbReference type="Gene3D" id="3.40.50.300">
    <property type="entry name" value="P-loop containing nucleotide triphosphate hydrolases"/>
    <property type="match status" value="1"/>
</dbReference>
<dbReference type="EMBL" id="JADIMJ010000125">
    <property type="protein sequence ID" value="MBO8454696.1"/>
    <property type="molecule type" value="Genomic_DNA"/>
</dbReference>
<dbReference type="PROSITE" id="PS00676">
    <property type="entry name" value="SIGMA54_INTERACT_2"/>
    <property type="match status" value="1"/>
</dbReference>
<dbReference type="Gene3D" id="1.10.8.60">
    <property type="match status" value="1"/>
</dbReference>
<dbReference type="Pfam" id="PF02954">
    <property type="entry name" value="HTH_8"/>
    <property type="match status" value="1"/>
</dbReference>
<dbReference type="PANTHER" id="PTHR32071:SF113">
    <property type="entry name" value="ALGINATE BIOSYNTHESIS TRANSCRIPTIONAL REGULATORY PROTEIN ALGB"/>
    <property type="match status" value="1"/>
</dbReference>
<name>A0A940DPU6_9BACT</name>
<feature type="domain" description="Sigma-54 factor interaction" evidence="7">
    <location>
        <begin position="159"/>
        <end position="388"/>
    </location>
</feature>
<feature type="compositionally biased region" description="Polar residues" evidence="6">
    <location>
        <begin position="137"/>
        <end position="149"/>
    </location>
</feature>
<evidence type="ECO:0000259" key="8">
    <source>
        <dbReference type="PROSITE" id="PS50110"/>
    </source>
</evidence>
<dbReference type="SMART" id="SM00448">
    <property type="entry name" value="REC"/>
    <property type="match status" value="1"/>
</dbReference>
<dbReference type="InterPro" id="IPR003593">
    <property type="entry name" value="AAA+_ATPase"/>
</dbReference>
<dbReference type="SUPFAM" id="SSF52172">
    <property type="entry name" value="CheY-like"/>
    <property type="match status" value="1"/>
</dbReference>
<dbReference type="InterPro" id="IPR002078">
    <property type="entry name" value="Sigma_54_int"/>
</dbReference>
<dbReference type="FunFam" id="3.40.50.300:FF:000006">
    <property type="entry name" value="DNA-binding transcriptional regulator NtrC"/>
    <property type="match status" value="1"/>
</dbReference>
<dbReference type="InterPro" id="IPR011006">
    <property type="entry name" value="CheY-like_superfamily"/>
</dbReference>
<dbReference type="GO" id="GO:0006355">
    <property type="term" value="P:regulation of DNA-templated transcription"/>
    <property type="evidence" value="ECO:0007669"/>
    <property type="project" value="InterPro"/>
</dbReference>
<feature type="region of interest" description="Disordered" evidence="6">
    <location>
        <begin position="131"/>
        <end position="160"/>
    </location>
</feature>
<dbReference type="SMART" id="SM00382">
    <property type="entry name" value="AAA"/>
    <property type="match status" value="1"/>
</dbReference>
<dbReference type="CDD" id="cd00156">
    <property type="entry name" value="REC"/>
    <property type="match status" value="1"/>
</dbReference>
<evidence type="ECO:0000256" key="6">
    <source>
        <dbReference type="SAM" id="MobiDB-lite"/>
    </source>
</evidence>
<dbReference type="GO" id="GO:0043565">
    <property type="term" value="F:sequence-specific DNA binding"/>
    <property type="evidence" value="ECO:0007669"/>
    <property type="project" value="InterPro"/>
</dbReference>
<dbReference type="Gene3D" id="1.10.10.60">
    <property type="entry name" value="Homeodomain-like"/>
    <property type="match status" value="1"/>
</dbReference>
<dbReference type="GO" id="GO:0005524">
    <property type="term" value="F:ATP binding"/>
    <property type="evidence" value="ECO:0007669"/>
    <property type="project" value="UniProtKB-KW"/>
</dbReference>
<dbReference type="Proteomes" id="UP000771749">
    <property type="component" value="Unassembled WGS sequence"/>
</dbReference>
<dbReference type="AlphaFoldDB" id="A0A940DPU6"/>
<dbReference type="InterPro" id="IPR001789">
    <property type="entry name" value="Sig_transdc_resp-reg_receiver"/>
</dbReference>
<dbReference type="InterPro" id="IPR009057">
    <property type="entry name" value="Homeodomain-like_sf"/>
</dbReference>
<dbReference type="Pfam" id="PF00158">
    <property type="entry name" value="Sigma54_activat"/>
    <property type="match status" value="1"/>
</dbReference>
<dbReference type="PRINTS" id="PR01590">
    <property type="entry name" value="HTHFIS"/>
</dbReference>
<dbReference type="CDD" id="cd00009">
    <property type="entry name" value="AAA"/>
    <property type="match status" value="1"/>
</dbReference>
<keyword evidence="1" id="KW-0547">Nucleotide-binding</keyword>
<keyword evidence="3" id="KW-0805">Transcription regulation</keyword>
<evidence type="ECO:0000259" key="7">
    <source>
        <dbReference type="PROSITE" id="PS50045"/>
    </source>
</evidence>
<evidence type="ECO:0000256" key="5">
    <source>
        <dbReference type="PROSITE-ProRule" id="PRU00169"/>
    </source>
</evidence>